<comment type="caution">
    <text evidence="1">The sequence shown here is derived from an EMBL/GenBank/DDBJ whole genome shotgun (WGS) entry which is preliminary data.</text>
</comment>
<evidence type="ECO:0000313" key="1">
    <source>
        <dbReference type="EMBL" id="PZM88747.1"/>
    </source>
</evidence>
<sequence>MTSAAYRVGAGPRRGLVSAARVSARLAASPAAVDQLNADDLPDASAEAADGSVIVVVSRGEGSSEPPYASRLLQIAEGIAAAWPGR</sequence>
<proteinExistence type="predicted"/>
<reference evidence="1" key="1">
    <citation type="submission" date="2018-05" db="EMBL/GenBank/DDBJ databases">
        <authorList>
            <person name="Lanie J.A."/>
            <person name="Ng W.-L."/>
            <person name="Kazmierczak K.M."/>
            <person name="Andrzejewski T.M."/>
            <person name="Davidsen T.M."/>
            <person name="Wayne K.J."/>
            <person name="Tettelin H."/>
            <person name="Glass J.I."/>
            <person name="Rusch D."/>
            <person name="Podicherti R."/>
            <person name="Tsui H.-C.T."/>
            <person name="Winkler M.E."/>
        </authorList>
    </citation>
    <scope>NUCLEOTIDE SEQUENCE</scope>
    <source>
        <strain evidence="1">ZC4RG45</strain>
    </source>
</reference>
<protein>
    <submittedName>
        <fullName evidence="1">Uncharacterized protein</fullName>
    </submittedName>
</protein>
<name>A0A2W4J5M7_9PSEU</name>
<dbReference type="AlphaFoldDB" id="A0A2W4J5M7"/>
<dbReference type="EMBL" id="QGUI01001055">
    <property type="protein sequence ID" value="PZM88747.1"/>
    <property type="molecule type" value="Genomic_DNA"/>
</dbReference>
<organism evidence="1">
    <name type="scientific">Thermocrispum agreste</name>
    <dbReference type="NCBI Taxonomy" id="37925"/>
    <lineage>
        <taxon>Bacteria</taxon>
        <taxon>Bacillati</taxon>
        <taxon>Actinomycetota</taxon>
        <taxon>Actinomycetes</taxon>
        <taxon>Pseudonocardiales</taxon>
        <taxon>Pseudonocardiaceae</taxon>
        <taxon>Thermocrispum</taxon>
    </lineage>
</organism>
<accession>A0A2W4J5M7</accession>
<gene>
    <name evidence="1" type="ORF">DIU77_20030</name>
</gene>